<feature type="region of interest" description="Disordered" evidence="10">
    <location>
        <begin position="16"/>
        <end position="46"/>
    </location>
</feature>
<keyword evidence="3" id="KW-0813">Transport</keyword>
<dbReference type="Proteomes" id="UP001174694">
    <property type="component" value="Unassembled WGS sequence"/>
</dbReference>
<organism evidence="11 12">
    <name type="scientific">Pleurostoma richardsiae</name>
    <dbReference type="NCBI Taxonomy" id="41990"/>
    <lineage>
        <taxon>Eukaryota</taxon>
        <taxon>Fungi</taxon>
        <taxon>Dikarya</taxon>
        <taxon>Ascomycota</taxon>
        <taxon>Pezizomycotina</taxon>
        <taxon>Sordariomycetes</taxon>
        <taxon>Sordariomycetidae</taxon>
        <taxon>Calosphaeriales</taxon>
        <taxon>Pleurostomataceae</taxon>
        <taxon>Pleurostoma</taxon>
    </lineage>
</organism>
<evidence type="ECO:0008006" key="13">
    <source>
        <dbReference type="Google" id="ProtNLM"/>
    </source>
</evidence>
<keyword evidence="9" id="KW-0066">ATP synthesis</keyword>
<dbReference type="GO" id="GO:0031966">
    <property type="term" value="C:mitochondrial membrane"/>
    <property type="evidence" value="ECO:0007669"/>
    <property type="project" value="UniProtKB-SubCell"/>
</dbReference>
<accession>A0AA38R2Z1</accession>
<dbReference type="GO" id="GO:0015078">
    <property type="term" value="F:proton transmembrane transporter activity"/>
    <property type="evidence" value="ECO:0007669"/>
    <property type="project" value="InterPro"/>
</dbReference>
<evidence type="ECO:0000256" key="3">
    <source>
        <dbReference type="ARBA" id="ARBA00022448"/>
    </source>
</evidence>
<comment type="subcellular location">
    <subcellularLocation>
        <location evidence="1">Mitochondrion membrane</location>
    </subcellularLocation>
</comment>
<dbReference type="InterPro" id="IPR006808">
    <property type="entry name" value="ATP_synth_F0_gsu_mt"/>
</dbReference>
<keyword evidence="5" id="KW-0375">Hydrogen ion transport</keyword>
<dbReference type="GO" id="GO:0045259">
    <property type="term" value="C:proton-transporting ATP synthase complex"/>
    <property type="evidence" value="ECO:0007669"/>
    <property type="project" value="UniProtKB-KW"/>
</dbReference>
<reference evidence="11" key="1">
    <citation type="submission" date="2022-07" db="EMBL/GenBank/DDBJ databases">
        <title>Fungi with potential for degradation of polypropylene.</title>
        <authorList>
            <person name="Gostincar C."/>
        </authorList>
    </citation>
    <scope>NUCLEOTIDE SEQUENCE</scope>
    <source>
        <strain evidence="11">EXF-13308</strain>
    </source>
</reference>
<evidence type="ECO:0000313" key="12">
    <source>
        <dbReference type="Proteomes" id="UP001174694"/>
    </source>
</evidence>
<comment type="similarity">
    <text evidence="2">Belongs to the ATPase g subunit family.</text>
</comment>
<evidence type="ECO:0000313" key="11">
    <source>
        <dbReference type="EMBL" id="KAJ9131980.1"/>
    </source>
</evidence>
<comment type="caution">
    <text evidence="11">The sequence shown here is derived from an EMBL/GenBank/DDBJ whole genome shotgun (WGS) entry which is preliminary data.</text>
</comment>
<evidence type="ECO:0000256" key="8">
    <source>
        <dbReference type="ARBA" id="ARBA00023136"/>
    </source>
</evidence>
<evidence type="ECO:0000256" key="4">
    <source>
        <dbReference type="ARBA" id="ARBA00022547"/>
    </source>
</evidence>
<evidence type="ECO:0000256" key="5">
    <source>
        <dbReference type="ARBA" id="ARBA00022781"/>
    </source>
</evidence>
<protein>
    <recommendedName>
        <fullName evidence="13">ATP synthase subunit g</fullName>
    </recommendedName>
</protein>
<dbReference type="GO" id="GO:0015986">
    <property type="term" value="P:proton motive force-driven ATP synthesis"/>
    <property type="evidence" value="ECO:0007669"/>
    <property type="project" value="InterPro"/>
</dbReference>
<dbReference type="Pfam" id="PF04718">
    <property type="entry name" value="ATP-synt_G"/>
    <property type="match status" value="1"/>
</dbReference>
<keyword evidence="12" id="KW-1185">Reference proteome</keyword>
<evidence type="ECO:0000256" key="7">
    <source>
        <dbReference type="ARBA" id="ARBA00023128"/>
    </source>
</evidence>
<name>A0AA38R2Z1_9PEZI</name>
<keyword evidence="6" id="KW-0406">Ion transport</keyword>
<evidence type="ECO:0000256" key="6">
    <source>
        <dbReference type="ARBA" id="ARBA00023065"/>
    </source>
</evidence>
<dbReference type="AlphaFoldDB" id="A0AA38R2Z1"/>
<gene>
    <name evidence="11" type="ORF">NKR23_g11510</name>
</gene>
<evidence type="ECO:0000256" key="2">
    <source>
        <dbReference type="ARBA" id="ARBA00005699"/>
    </source>
</evidence>
<proteinExistence type="inferred from homology"/>
<dbReference type="PANTHER" id="PTHR12386">
    <property type="entry name" value="ATP SYNTHASE SUBUNIT"/>
    <property type="match status" value="1"/>
</dbReference>
<evidence type="ECO:0000256" key="10">
    <source>
        <dbReference type="SAM" id="MobiDB-lite"/>
    </source>
</evidence>
<keyword evidence="4" id="KW-0138">CF(0)</keyword>
<sequence length="209" mass="21740">MSALAASSRPFLRPSSALRHMTRSAARRYESTAAGKATEAASKTTDAAKGAASKAAQGLSRVTSAAGPAIASAAKGVSGALGKVGGRTGRLIAFVERQTPFVVYYSKVGAELAKLVFKGQKMTPPSLSTFQAYFQGIWKSLQNPGALLQSASGLVSQPASLLQRARSINRTQIVGGGVLLAECLGFFTVGEMVGRMKLIGYHGQTEAHH</sequence>
<evidence type="ECO:0000256" key="1">
    <source>
        <dbReference type="ARBA" id="ARBA00004325"/>
    </source>
</evidence>
<evidence type="ECO:0000256" key="9">
    <source>
        <dbReference type="ARBA" id="ARBA00023310"/>
    </source>
</evidence>
<keyword evidence="7" id="KW-0496">Mitochondrion</keyword>
<keyword evidence="8" id="KW-0472">Membrane</keyword>
<dbReference type="EMBL" id="JANBVO010000062">
    <property type="protein sequence ID" value="KAJ9131980.1"/>
    <property type="molecule type" value="Genomic_DNA"/>
</dbReference>